<dbReference type="PROSITE" id="PS50043">
    <property type="entry name" value="HTH_LUXR_2"/>
    <property type="match status" value="1"/>
</dbReference>
<accession>A0A4Y9SE48</accession>
<dbReference type="InterPro" id="IPR000792">
    <property type="entry name" value="Tscrpt_reg_LuxR_C"/>
</dbReference>
<dbReference type="InterPro" id="IPR036388">
    <property type="entry name" value="WH-like_DNA-bd_sf"/>
</dbReference>
<dbReference type="SMART" id="SM00421">
    <property type="entry name" value="HTH_LUXR"/>
    <property type="match status" value="1"/>
</dbReference>
<evidence type="ECO:0000256" key="2">
    <source>
        <dbReference type="ARBA" id="ARBA00023125"/>
    </source>
</evidence>
<evidence type="ECO:0000313" key="5">
    <source>
        <dbReference type="EMBL" id="TFW21166.1"/>
    </source>
</evidence>
<protein>
    <submittedName>
        <fullName evidence="5">Helix-turn-helix transcriptional regulator</fullName>
    </submittedName>
</protein>
<keyword evidence="2" id="KW-0238">DNA-binding</keyword>
<evidence type="ECO:0000313" key="6">
    <source>
        <dbReference type="Proteomes" id="UP000298438"/>
    </source>
</evidence>
<dbReference type="RefSeq" id="WP_135206962.1">
    <property type="nucleotide sequence ID" value="NZ_SPVF01000123.1"/>
</dbReference>
<dbReference type="OrthoDB" id="135231at2"/>
<organism evidence="5 6">
    <name type="scientific">Zemynaea arenosa</name>
    <dbReference type="NCBI Taxonomy" id="2561931"/>
    <lineage>
        <taxon>Bacteria</taxon>
        <taxon>Pseudomonadati</taxon>
        <taxon>Pseudomonadota</taxon>
        <taxon>Betaproteobacteria</taxon>
        <taxon>Burkholderiales</taxon>
        <taxon>Oxalobacteraceae</taxon>
        <taxon>Telluria group</taxon>
        <taxon>Zemynaea</taxon>
    </lineage>
</organism>
<dbReference type="CDD" id="cd06170">
    <property type="entry name" value="LuxR_C_like"/>
    <property type="match status" value="1"/>
</dbReference>
<dbReference type="InterPro" id="IPR016032">
    <property type="entry name" value="Sig_transdc_resp-reg_C-effctor"/>
</dbReference>
<dbReference type="GO" id="GO:0006355">
    <property type="term" value="P:regulation of DNA-templated transcription"/>
    <property type="evidence" value="ECO:0007669"/>
    <property type="project" value="InterPro"/>
</dbReference>
<dbReference type="SUPFAM" id="SSF46894">
    <property type="entry name" value="C-terminal effector domain of the bipartite response regulators"/>
    <property type="match status" value="1"/>
</dbReference>
<dbReference type="GO" id="GO:0003677">
    <property type="term" value="F:DNA binding"/>
    <property type="evidence" value="ECO:0007669"/>
    <property type="project" value="UniProtKB-KW"/>
</dbReference>
<dbReference type="NCBIfam" id="TIGR03020">
    <property type="entry name" value="EpsA"/>
    <property type="match status" value="1"/>
</dbReference>
<dbReference type="AlphaFoldDB" id="A0A4Y9SE48"/>
<keyword evidence="1" id="KW-0805">Transcription regulation</keyword>
<keyword evidence="3" id="KW-0804">Transcription</keyword>
<feature type="domain" description="HTH luxR-type" evidence="4">
    <location>
        <begin position="182"/>
        <end position="247"/>
    </location>
</feature>
<proteinExistence type="predicted"/>
<dbReference type="InterPro" id="IPR017470">
    <property type="entry name" value="Tscrpt_reg_EpsA"/>
</dbReference>
<reference evidence="5 6" key="1">
    <citation type="submission" date="2019-03" db="EMBL/GenBank/DDBJ databases">
        <title>Draft Genome Sequence of Massilia arenosa sp. nov., a Novel Massilia Species Isolated from a Sandy-loam Maize Soil.</title>
        <authorList>
            <person name="Raths R."/>
            <person name="Peta V."/>
            <person name="Bucking H."/>
        </authorList>
    </citation>
    <scope>NUCLEOTIDE SEQUENCE [LARGE SCALE GENOMIC DNA]</scope>
    <source>
        <strain evidence="5 6">MC02</strain>
    </source>
</reference>
<keyword evidence="6" id="KW-1185">Reference proteome</keyword>
<evidence type="ECO:0000259" key="4">
    <source>
        <dbReference type="PROSITE" id="PS50043"/>
    </source>
</evidence>
<comment type="caution">
    <text evidence="5">The sequence shown here is derived from an EMBL/GenBank/DDBJ whole genome shotgun (WGS) entry which is preliminary data.</text>
</comment>
<dbReference type="PRINTS" id="PR00038">
    <property type="entry name" value="HTHLUXR"/>
</dbReference>
<sequence>MEPLVILSQLEQEYLLRGIEASLKVHDPRSFFLWTQGQLQALLPHDVMVGLQFGPHGELERLECWHGTVLAAPALDHLCSRAEGLALRLARAWRQGPARPAVSDLGCSERDGVLGGFQAELEREGYGNVLVHGTGETGGGETVFVLLRLPLRPGARHGYFLELLLPHLHLALLRLGQGTPVAADLARPMSGRELEILRWVREGKSNYEIACILGISDLTVKNHLQRIYRTLGVSNRTQAVSRGLSLRLLDRAA</sequence>
<evidence type="ECO:0000256" key="3">
    <source>
        <dbReference type="ARBA" id="ARBA00023163"/>
    </source>
</evidence>
<dbReference type="PANTHER" id="PTHR44688:SF16">
    <property type="entry name" value="DNA-BINDING TRANSCRIPTIONAL ACTIVATOR DEVR_DOSR"/>
    <property type="match status" value="1"/>
</dbReference>
<dbReference type="Proteomes" id="UP000298438">
    <property type="component" value="Unassembled WGS sequence"/>
</dbReference>
<dbReference type="Gene3D" id="1.10.10.10">
    <property type="entry name" value="Winged helix-like DNA-binding domain superfamily/Winged helix DNA-binding domain"/>
    <property type="match status" value="1"/>
</dbReference>
<name>A0A4Y9SE48_9BURK</name>
<dbReference type="PANTHER" id="PTHR44688">
    <property type="entry name" value="DNA-BINDING TRANSCRIPTIONAL ACTIVATOR DEVR_DOSR"/>
    <property type="match status" value="1"/>
</dbReference>
<dbReference type="EMBL" id="SPVF01000123">
    <property type="protein sequence ID" value="TFW21166.1"/>
    <property type="molecule type" value="Genomic_DNA"/>
</dbReference>
<gene>
    <name evidence="5" type="ORF">E4L96_09445</name>
</gene>
<evidence type="ECO:0000256" key="1">
    <source>
        <dbReference type="ARBA" id="ARBA00023015"/>
    </source>
</evidence>
<dbReference type="Pfam" id="PF00196">
    <property type="entry name" value="GerE"/>
    <property type="match status" value="1"/>
</dbReference>